<dbReference type="EMBL" id="CADCUR010000001">
    <property type="protein sequence ID" value="CAA9375403.1"/>
    <property type="molecule type" value="Genomic_DNA"/>
</dbReference>
<proteinExistence type="predicted"/>
<organism evidence="1">
    <name type="scientific">uncultured Pyrinomonadaceae bacterium</name>
    <dbReference type="NCBI Taxonomy" id="2283094"/>
    <lineage>
        <taxon>Bacteria</taxon>
        <taxon>Pseudomonadati</taxon>
        <taxon>Acidobacteriota</taxon>
        <taxon>Blastocatellia</taxon>
        <taxon>Blastocatellales</taxon>
        <taxon>Pyrinomonadaceae</taxon>
        <taxon>environmental samples</taxon>
    </lineage>
</organism>
<reference evidence="1" key="1">
    <citation type="submission" date="2020-02" db="EMBL/GenBank/DDBJ databases">
        <authorList>
            <person name="Meier V. D."/>
        </authorList>
    </citation>
    <scope>NUCLEOTIDE SEQUENCE</scope>
    <source>
        <strain evidence="1">AVDCRST_MAG74</strain>
    </source>
</reference>
<dbReference type="AlphaFoldDB" id="A0A6J4N1X2"/>
<gene>
    <name evidence="1" type="ORF">AVDCRST_MAG74-1311</name>
</gene>
<sequence length="61" mass="7413">MLDRFEKLQNRRASFSTLPQTRRAEKFKSLFGNACRSRQTRARYLRVEKTNLIRRRLPTEL</sequence>
<protein>
    <submittedName>
        <fullName evidence="1">Uncharacterized protein</fullName>
    </submittedName>
</protein>
<accession>A0A6J4N1X2</accession>
<evidence type="ECO:0000313" key="1">
    <source>
        <dbReference type="EMBL" id="CAA9375403.1"/>
    </source>
</evidence>
<name>A0A6J4N1X2_9BACT</name>